<proteinExistence type="predicted"/>
<dbReference type="KEGG" id="dosa:Os01g0690732"/>
<feature type="region of interest" description="Disordered" evidence="1">
    <location>
        <begin position="1"/>
        <end position="41"/>
    </location>
</feature>
<sequence length="84" mass="10115">MSCRSARTGRRRARRRRWRCGRRRGRHRPRRRGRARRGGGGAEEAWLVWRRSADCRILFLAEIVRESSERIAENDQRAWNITRA</sequence>
<evidence type="ECO:0000256" key="1">
    <source>
        <dbReference type="SAM" id="MobiDB-lite"/>
    </source>
</evidence>
<protein>
    <submittedName>
        <fullName evidence="2">Os01g0690732 protein</fullName>
    </submittedName>
</protein>
<feature type="compositionally biased region" description="Basic residues" evidence="1">
    <location>
        <begin position="7"/>
        <end position="37"/>
    </location>
</feature>
<dbReference type="Proteomes" id="UP000000763">
    <property type="component" value="Chromosome 1"/>
</dbReference>
<organism evidence="2 3">
    <name type="scientific">Oryza sativa subsp. japonica</name>
    <name type="common">Rice</name>
    <dbReference type="NCBI Taxonomy" id="39947"/>
    <lineage>
        <taxon>Eukaryota</taxon>
        <taxon>Viridiplantae</taxon>
        <taxon>Streptophyta</taxon>
        <taxon>Embryophyta</taxon>
        <taxon>Tracheophyta</taxon>
        <taxon>Spermatophyta</taxon>
        <taxon>Magnoliopsida</taxon>
        <taxon>Liliopsida</taxon>
        <taxon>Poales</taxon>
        <taxon>Poaceae</taxon>
        <taxon>BOP clade</taxon>
        <taxon>Oryzoideae</taxon>
        <taxon>Oryzeae</taxon>
        <taxon>Oryzinae</taxon>
        <taxon>Oryza</taxon>
        <taxon>Oryza sativa</taxon>
    </lineage>
</organism>
<accession>C7IX79</accession>
<dbReference type="AlphaFoldDB" id="C7IX79"/>
<evidence type="ECO:0000313" key="3">
    <source>
        <dbReference type="Proteomes" id="UP000000763"/>
    </source>
</evidence>
<gene>
    <name evidence="2" type="ordered locus">Os01g0690732</name>
</gene>
<dbReference type="EMBL" id="AP008207">
    <property type="protein sequence ID" value="BAH91242.1"/>
    <property type="molecule type" value="Genomic_DNA"/>
</dbReference>
<name>C7IX79_ORYSJ</name>
<reference evidence="2 3" key="1">
    <citation type="journal article" date="2005" name="Nature">
        <title>The map-based sequence of the rice genome.</title>
        <authorList>
            <consortium name="International rice genome sequencing project (IRGSP)"/>
            <person name="Matsumoto T."/>
            <person name="Wu J."/>
            <person name="Kanamori H."/>
            <person name="Katayose Y."/>
            <person name="Fujisawa M."/>
            <person name="Namiki N."/>
            <person name="Mizuno H."/>
            <person name="Yamamoto K."/>
            <person name="Antonio B.A."/>
            <person name="Baba T."/>
            <person name="Sakata K."/>
            <person name="Nagamura Y."/>
            <person name="Aoki H."/>
            <person name="Arikawa K."/>
            <person name="Arita K."/>
            <person name="Bito T."/>
            <person name="Chiden Y."/>
            <person name="Fujitsuka N."/>
            <person name="Fukunaka R."/>
            <person name="Hamada M."/>
            <person name="Harada C."/>
            <person name="Hayashi A."/>
            <person name="Hijishita S."/>
            <person name="Honda M."/>
            <person name="Hosokawa S."/>
            <person name="Ichikawa Y."/>
            <person name="Idonuma A."/>
            <person name="Iijima M."/>
            <person name="Ikeda M."/>
            <person name="Ikeno M."/>
            <person name="Ito K."/>
            <person name="Ito S."/>
            <person name="Ito T."/>
            <person name="Ito Y."/>
            <person name="Ito Y."/>
            <person name="Iwabuchi A."/>
            <person name="Kamiya K."/>
            <person name="Karasawa W."/>
            <person name="Kurita K."/>
            <person name="Katagiri S."/>
            <person name="Kikuta A."/>
            <person name="Kobayashi H."/>
            <person name="Kobayashi N."/>
            <person name="Machita K."/>
            <person name="Maehara T."/>
            <person name="Masukawa M."/>
            <person name="Mizubayashi T."/>
            <person name="Mukai Y."/>
            <person name="Nagasaki H."/>
            <person name="Nagata Y."/>
            <person name="Naito S."/>
            <person name="Nakashima M."/>
            <person name="Nakama Y."/>
            <person name="Nakamichi Y."/>
            <person name="Nakamura M."/>
            <person name="Meguro A."/>
            <person name="Negishi M."/>
            <person name="Ohta I."/>
            <person name="Ohta T."/>
            <person name="Okamoto M."/>
            <person name="Ono N."/>
            <person name="Saji S."/>
            <person name="Sakaguchi M."/>
            <person name="Sakai K."/>
            <person name="Shibata M."/>
            <person name="Shimokawa T."/>
            <person name="Song J."/>
            <person name="Takazaki Y."/>
            <person name="Terasawa K."/>
            <person name="Tsugane M."/>
            <person name="Tsuji K."/>
            <person name="Ueda S."/>
            <person name="Waki K."/>
            <person name="Yamagata H."/>
            <person name="Yamamoto M."/>
            <person name="Yamamoto S."/>
            <person name="Yamane H."/>
            <person name="Yoshiki S."/>
            <person name="Yoshihara R."/>
            <person name="Yukawa K."/>
            <person name="Zhong H."/>
            <person name="Yano M."/>
            <person name="Yuan Q."/>
            <person name="Ouyang S."/>
            <person name="Liu J."/>
            <person name="Jones K.M."/>
            <person name="Gansberger K."/>
            <person name="Moffat K."/>
            <person name="Hill J."/>
            <person name="Bera J."/>
            <person name="Fadrosh D."/>
            <person name="Jin S."/>
            <person name="Johri S."/>
            <person name="Kim M."/>
            <person name="Overton L."/>
            <person name="Reardon M."/>
            <person name="Tsitrin T."/>
            <person name="Vuong H."/>
            <person name="Weaver B."/>
            <person name="Ciecko A."/>
            <person name="Tallon L."/>
            <person name="Jackson J."/>
            <person name="Pai G."/>
            <person name="Aken S.V."/>
            <person name="Utterback T."/>
            <person name="Reidmuller S."/>
            <person name="Feldblyum T."/>
            <person name="Hsiao J."/>
            <person name="Zismann V."/>
            <person name="Iobst S."/>
            <person name="de Vazeille A.R."/>
            <person name="Buell C.R."/>
            <person name="Ying K."/>
            <person name="Li Y."/>
            <person name="Lu T."/>
            <person name="Huang Y."/>
            <person name="Zhao Q."/>
            <person name="Feng Q."/>
            <person name="Zhang L."/>
            <person name="Zhu J."/>
            <person name="Weng Q."/>
            <person name="Mu J."/>
            <person name="Lu Y."/>
            <person name="Fan D."/>
            <person name="Liu Y."/>
            <person name="Guan J."/>
            <person name="Zhang Y."/>
            <person name="Yu S."/>
            <person name="Liu X."/>
            <person name="Zhang Y."/>
            <person name="Hong G."/>
            <person name="Han B."/>
            <person name="Choisne N."/>
            <person name="Demange N."/>
            <person name="Orjeda G."/>
            <person name="Samain S."/>
            <person name="Cattolico L."/>
            <person name="Pelletier E."/>
            <person name="Couloux A."/>
            <person name="Segurens B."/>
            <person name="Wincker P."/>
            <person name="D'Hont A."/>
            <person name="Scarpelli C."/>
            <person name="Weissenbach J."/>
            <person name="Salanoubat M."/>
            <person name="Quetier F."/>
            <person name="Yu Y."/>
            <person name="Kim H.R."/>
            <person name="Rambo T."/>
            <person name="Currie J."/>
            <person name="Collura K."/>
            <person name="Luo M."/>
            <person name="Yang T."/>
            <person name="Ammiraju J.S.S."/>
            <person name="Engler F."/>
            <person name="Soderlund C."/>
            <person name="Wing R.A."/>
            <person name="Palmer L.E."/>
            <person name="de la Bastide M."/>
            <person name="Spiegel L."/>
            <person name="Nascimento L."/>
            <person name="Zutavern T."/>
            <person name="O'Shaughnessy A."/>
            <person name="Dike S."/>
            <person name="Dedhia N."/>
            <person name="Preston R."/>
            <person name="Balija V."/>
            <person name="McCombie W.R."/>
            <person name="Chow T."/>
            <person name="Chen H."/>
            <person name="Chung M."/>
            <person name="Chen C."/>
            <person name="Shaw J."/>
            <person name="Wu H."/>
            <person name="Hsiao K."/>
            <person name="Chao Y."/>
            <person name="Chu M."/>
            <person name="Cheng C."/>
            <person name="Hour A."/>
            <person name="Lee P."/>
            <person name="Lin S."/>
            <person name="Lin Y."/>
            <person name="Liou J."/>
            <person name="Liu S."/>
            <person name="Hsing Y."/>
            <person name="Raghuvanshi S."/>
            <person name="Mohanty A."/>
            <person name="Bharti A.K."/>
            <person name="Gaur A."/>
            <person name="Gupta V."/>
            <person name="Kumar D."/>
            <person name="Ravi V."/>
            <person name="Vij S."/>
            <person name="Kapur A."/>
            <person name="Khurana P."/>
            <person name="Khurana P."/>
            <person name="Khurana J.P."/>
            <person name="Tyagi A.K."/>
            <person name="Gaikwad K."/>
            <person name="Singh A."/>
            <person name="Dalal V."/>
            <person name="Srivastava S."/>
            <person name="Dixit A."/>
            <person name="Pal A.K."/>
            <person name="Ghazi I.A."/>
            <person name="Yadav M."/>
            <person name="Pandit A."/>
            <person name="Bhargava A."/>
            <person name="Sureshbabu K."/>
            <person name="Batra K."/>
            <person name="Sharma T.R."/>
            <person name="Mohapatra T."/>
            <person name="Singh N.K."/>
            <person name="Messing J."/>
            <person name="Nelson A.B."/>
            <person name="Fuks G."/>
            <person name="Kavchok S."/>
            <person name="Keizer G."/>
            <person name="Linton E."/>
            <person name="Llaca V."/>
            <person name="Song R."/>
            <person name="Tanyolac B."/>
            <person name="Young S."/>
            <person name="Ho-Il K."/>
            <person name="Hahn J.H."/>
            <person name="Sangsakoo G."/>
            <person name="Vanavichit A."/>
            <person name="de Mattos Luiz.A.T."/>
            <person name="Zimmer P.D."/>
            <person name="Malone G."/>
            <person name="Dellagostin O."/>
            <person name="de Oliveira A.C."/>
            <person name="Bevan M."/>
            <person name="Bancroft I."/>
            <person name="Minx P."/>
            <person name="Cordum H."/>
            <person name="Wilson R."/>
            <person name="Cheng Z."/>
            <person name="Jin W."/>
            <person name="Jiang J."/>
            <person name="Leong S.A."/>
            <person name="Iwama H."/>
            <person name="Gojobori T."/>
            <person name="Itoh T."/>
            <person name="Niimura Y."/>
            <person name="Fujii Y."/>
            <person name="Habara T."/>
            <person name="Sakai H."/>
            <person name="Sato Y."/>
            <person name="Wilson G."/>
            <person name="Kumar K."/>
            <person name="McCouch S."/>
            <person name="Juretic N."/>
            <person name="Hoen D."/>
            <person name="Wright S."/>
            <person name="Bruskiewich R."/>
            <person name="Bureau T."/>
            <person name="Miyao A."/>
            <person name="Hirochika H."/>
            <person name="Nishikawa T."/>
            <person name="Kadowaki K."/>
            <person name="Sugiura M."/>
            <person name="Burr B."/>
            <person name="Sasaki T."/>
        </authorList>
    </citation>
    <scope>NUCLEOTIDE SEQUENCE [LARGE SCALE GENOMIC DNA]</scope>
    <source>
        <strain evidence="3">cv. Nipponbare</strain>
    </source>
</reference>
<evidence type="ECO:0000313" key="2">
    <source>
        <dbReference type="EMBL" id="BAH91242.1"/>
    </source>
</evidence>
<reference evidence="3" key="2">
    <citation type="journal article" date="2008" name="Nucleic Acids Res.">
        <title>The rice annotation project database (RAP-DB): 2008 update.</title>
        <authorList>
            <consortium name="The rice annotation project (RAP)"/>
        </authorList>
    </citation>
    <scope>GENOME REANNOTATION</scope>
    <source>
        <strain evidence="3">cv. Nipponbare</strain>
    </source>
</reference>